<dbReference type="OrthoDB" id="121140at2"/>
<organism evidence="2 3">
    <name type="scientific">Chloroflexus islandicus</name>
    <dbReference type="NCBI Taxonomy" id="1707952"/>
    <lineage>
        <taxon>Bacteria</taxon>
        <taxon>Bacillati</taxon>
        <taxon>Chloroflexota</taxon>
        <taxon>Chloroflexia</taxon>
        <taxon>Chloroflexales</taxon>
        <taxon>Chloroflexineae</taxon>
        <taxon>Chloroflexaceae</taxon>
        <taxon>Chloroflexus</taxon>
    </lineage>
</organism>
<evidence type="ECO:0008006" key="4">
    <source>
        <dbReference type="Google" id="ProtNLM"/>
    </source>
</evidence>
<feature type="transmembrane region" description="Helical" evidence="1">
    <location>
        <begin position="74"/>
        <end position="96"/>
    </location>
</feature>
<feature type="transmembrane region" description="Helical" evidence="1">
    <location>
        <begin position="134"/>
        <end position="159"/>
    </location>
</feature>
<feature type="transmembrane region" description="Helical" evidence="1">
    <location>
        <begin position="272"/>
        <end position="298"/>
    </location>
</feature>
<gene>
    <name evidence="2" type="ORF">A6A03_17660</name>
</gene>
<feature type="transmembrane region" description="Helical" evidence="1">
    <location>
        <begin position="233"/>
        <end position="260"/>
    </location>
</feature>
<dbReference type="Proteomes" id="UP000078287">
    <property type="component" value="Unassembled WGS sequence"/>
</dbReference>
<dbReference type="RefSeq" id="WP_066789885.1">
    <property type="nucleotide sequence ID" value="NZ_LWQS01000073.1"/>
</dbReference>
<keyword evidence="1" id="KW-0812">Transmembrane</keyword>
<accession>A0A178M519</accession>
<keyword evidence="1" id="KW-1133">Transmembrane helix</keyword>
<evidence type="ECO:0000313" key="2">
    <source>
        <dbReference type="EMBL" id="OAN43852.1"/>
    </source>
</evidence>
<dbReference type="InterPro" id="IPR055966">
    <property type="entry name" value="DUF7544"/>
</dbReference>
<feature type="transmembrane region" description="Helical" evidence="1">
    <location>
        <begin position="20"/>
        <end position="43"/>
    </location>
</feature>
<dbReference type="AlphaFoldDB" id="A0A178M519"/>
<dbReference type="STRING" id="1707952.A6A03_17660"/>
<evidence type="ECO:0000313" key="3">
    <source>
        <dbReference type="Proteomes" id="UP000078287"/>
    </source>
</evidence>
<evidence type="ECO:0000256" key="1">
    <source>
        <dbReference type="SAM" id="Phobius"/>
    </source>
</evidence>
<protein>
    <recommendedName>
        <fullName evidence="4">Glycerophosphoryl diester phosphodiesterase membrane domain-containing protein</fullName>
    </recommendedName>
</protein>
<keyword evidence="1" id="KW-0472">Membrane</keyword>
<keyword evidence="3" id="KW-1185">Reference proteome</keyword>
<sequence>MEIGALLKRGFTVWWRYKVLWGLGILLALVGRGGYGVTINFGVSDPSQPPDEAVSRILLAFIPEDLTPEAATGWVLSLGLGLLVGWLVMLFVGSIVEGAAIVQTDLLDQRGQFDLSNSFAAGVSRMVPLALMDLLLALPGLVVGIGILVAFGALVASVLTMANDGPSASMLAGAVVTIAGLIICLSIPILLWGLFLAVFRPLAARACVLEGQGPVASIKRGWQVLRRNVGQAVVVWLVTFGIGLVYSLPVGAIGGVLLFATGANPVTSFGAWVIITVLFNVIFAIILGGVLASLNVALWTVGYRQWTMAAPAMQQVYAPVRGM</sequence>
<name>A0A178M519_9CHLR</name>
<reference evidence="2 3" key="1">
    <citation type="submission" date="2016-04" db="EMBL/GenBank/DDBJ databases">
        <title>Chloroflexus islandicus sp. nov., a thermophilic filamentous anoxygenic phototrophic bacterium from geyser Strokkur (Iceland).</title>
        <authorList>
            <person name="Gaisin V.A."/>
            <person name="Kalashnikov A.M."/>
            <person name="Sukhacheva M.V."/>
            <person name="Grouzdev D.S."/>
            <person name="Ivanov T.M."/>
            <person name="Kuznetsov B."/>
            <person name="Gorlenko V.M."/>
        </authorList>
    </citation>
    <scope>NUCLEOTIDE SEQUENCE [LARGE SCALE GENOMIC DNA]</scope>
    <source>
        <strain evidence="3">isl-2</strain>
    </source>
</reference>
<dbReference type="Pfam" id="PF24400">
    <property type="entry name" value="DUF7544"/>
    <property type="match status" value="1"/>
</dbReference>
<feature type="transmembrane region" description="Helical" evidence="1">
    <location>
        <begin position="171"/>
        <end position="199"/>
    </location>
</feature>
<proteinExistence type="predicted"/>
<comment type="caution">
    <text evidence="2">The sequence shown here is derived from an EMBL/GenBank/DDBJ whole genome shotgun (WGS) entry which is preliminary data.</text>
</comment>
<dbReference type="EMBL" id="LWQS01000073">
    <property type="protein sequence ID" value="OAN43852.1"/>
    <property type="molecule type" value="Genomic_DNA"/>
</dbReference>